<dbReference type="EMBL" id="NIDE01000017">
    <property type="protein sequence ID" value="OWK35493.1"/>
    <property type="molecule type" value="Genomic_DNA"/>
</dbReference>
<evidence type="ECO:0000313" key="1">
    <source>
        <dbReference type="EMBL" id="OWK35493.1"/>
    </source>
</evidence>
<protein>
    <submittedName>
        <fullName evidence="1">Uncharacterized protein</fullName>
    </submittedName>
</protein>
<dbReference type="Proteomes" id="UP000214646">
    <property type="component" value="Unassembled WGS sequence"/>
</dbReference>
<sequence>MNEIGDGGPAFPSVAIENGRAFISRLESNYRFEDEGRSLATNAEWDELKRCFEYMVECLAHSTLFIRSVKPLSEERAVEVMATAINDFEQRAYREAAQPEALPDDTGYMSDARAAFRALQGIATITAKEEV</sequence>
<organism evidence="1 2">
    <name type="scientific">Fimbriiglobus ruber</name>
    <dbReference type="NCBI Taxonomy" id="1908690"/>
    <lineage>
        <taxon>Bacteria</taxon>
        <taxon>Pseudomonadati</taxon>
        <taxon>Planctomycetota</taxon>
        <taxon>Planctomycetia</taxon>
        <taxon>Gemmatales</taxon>
        <taxon>Gemmataceae</taxon>
        <taxon>Fimbriiglobus</taxon>
    </lineage>
</organism>
<gene>
    <name evidence="1" type="ORF">FRUB_08056</name>
</gene>
<reference evidence="2" key="1">
    <citation type="submission" date="2017-06" db="EMBL/GenBank/DDBJ databases">
        <title>Genome analysis of Fimbriiglobus ruber SP5, the first member of the order Planctomycetales with confirmed chitinolytic capability.</title>
        <authorList>
            <person name="Ravin N.V."/>
            <person name="Rakitin A.L."/>
            <person name="Ivanova A.A."/>
            <person name="Beletsky A.V."/>
            <person name="Kulichevskaya I.S."/>
            <person name="Mardanov A.V."/>
            <person name="Dedysh S.N."/>
        </authorList>
    </citation>
    <scope>NUCLEOTIDE SEQUENCE [LARGE SCALE GENOMIC DNA]</scope>
    <source>
        <strain evidence="2">SP5</strain>
    </source>
</reference>
<accession>A0A225D3F8</accession>
<comment type="caution">
    <text evidence="1">The sequence shown here is derived from an EMBL/GenBank/DDBJ whole genome shotgun (WGS) entry which is preliminary data.</text>
</comment>
<proteinExistence type="predicted"/>
<name>A0A225D3F8_9BACT</name>
<dbReference type="OrthoDB" id="10012441at2"/>
<evidence type="ECO:0000313" key="2">
    <source>
        <dbReference type="Proteomes" id="UP000214646"/>
    </source>
</evidence>
<dbReference type="AlphaFoldDB" id="A0A225D3F8"/>
<keyword evidence="2" id="KW-1185">Reference proteome</keyword>
<dbReference type="RefSeq" id="WP_088258685.1">
    <property type="nucleotide sequence ID" value="NZ_NIDE01000017.1"/>
</dbReference>